<feature type="domain" description="DUF7701" evidence="1">
    <location>
        <begin position="2"/>
        <end position="92"/>
    </location>
</feature>
<dbReference type="EMBL" id="JAAXPJ010000007">
    <property type="protein sequence ID" value="NKZ13048.1"/>
    <property type="molecule type" value="Genomic_DNA"/>
</dbReference>
<organism evidence="2 3">
    <name type="scientific">Mycolicibacterium septicum DSM 44393</name>
    <dbReference type="NCBI Taxonomy" id="1341646"/>
    <lineage>
        <taxon>Bacteria</taxon>
        <taxon>Bacillati</taxon>
        <taxon>Actinomycetota</taxon>
        <taxon>Actinomycetes</taxon>
        <taxon>Mycobacteriales</taxon>
        <taxon>Mycobacteriaceae</taxon>
        <taxon>Mycolicibacterium</taxon>
    </lineage>
</organism>
<protein>
    <recommendedName>
        <fullName evidence="1">DUF7701 domain-containing protein</fullName>
    </recommendedName>
</protein>
<comment type="caution">
    <text evidence="2">The sequence shown here is derived from an EMBL/GenBank/DDBJ whole genome shotgun (WGS) entry which is preliminary data.</text>
</comment>
<dbReference type="Proteomes" id="UP000518188">
    <property type="component" value="Unassembled WGS sequence"/>
</dbReference>
<dbReference type="InterPro" id="IPR056118">
    <property type="entry name" value="DUF7701"/>
</dbReference>
<evidence type="ECO:0000313" key="2">
    <source>
        <dbReference type="EMBL" id="NKZ13048.1"/>
    </source>
</evidence>
<evidence type="ECO:0000259" key="1">
    <source>
        <dbReference type="Pfam" id="PF24792"/>
    </source>
</evidence>
<dbReference type="Pfam" id="PF24792">
    <property type="entry name" value="DUF7701"/>
    <property type="match status" value="1"/>
</dbReference>
<proteinExistence type="predicted"/>
<sequence>MNYLDVVGKRIRDRVPRSEIPNERDTDLLFRIYAVLLLAKGLQVTTEDVHNAWVAWMSEIDPTHASLIPFGDLDASTAADDEPYVVAIKSVVADEETHK</sequence>
<gene>
    <name evidence="2" type="ORF">HGA11_18910</name>
</gene>
<accession>A0A7X6MRL7</accession>
<reference evidence="2 3" key="1">
    <citation type="submission" date="2020-04" db="EMBL/GenBank/DDBJ databases">
        <title>MicrobeNet Type strains.</title>
        <authorList>
            <person name="Nicholson A.C."/>
        </authorList>
    </citation>
    <scope>NUCLEOTIDE SEQUENCE [LARGE SCALE GENOMIC DNA]</scope>
    <source>
        <strain evidence="2 3">ATCC 700731</strain>
    </source>
</reference>
<name>A0A7X6MRL7_9MYCO</name>
<evidence type="ECO:0000313" key="3">
    <source>
        <dbReference type="Proteomes" id="UP000518188"/>
    </source>
</evidence>
<dbReference type="AlphaFoldDB" id="A0A7X6MRL7"/>